<dbReference type="AlphaFoldDB" id="A0A1X0QV96"/>
<proteinExistence type="predicted"/>
<dbReference type="Proteomes" id="UP000242414">
    <property type="component" value="Unassembled WGS sequence"/>
</dbReference>
<gene>
    <name evidence="2" type="ORF">BCV72DRAFT_244214</name>
</gene>
<organism evidence="2">
    <name type="scientific">Rhizopus microsporus var. microsporus</name>
    <dbReference type="NCBI Taxonomy" id="86635"/>
    <lineage>
        <taxon>Eukaryota</taxon>
        <taxon>Fungi</taxon>
        <taxon>Fungi incertae sedis</taxon>
        <taxon>Mucoromycota</taxon>
        <taxon>Mucoromycotina</taxon>
        <taxon>Mucoromycetes</taxon>
        <taxon>Mucorales</taxon>
        <taxon>Mucorineae</taxon>
        <taxon>Rhizopodaceae</taxon>
        <taxon>Rhizopus</taxon>
    </lineage>
</organism>
<reference evidence="2" key="1">
    <citation type="journal article" date="2016" name="Proc. Natl. Acad. Sci. U.S.A.">
        <title>Lipid metabolic changes in an early divergent fungus govern the establishment of a mutualistic symbiosis with endobacteria.</title>
        <authorList>
            <person name="Lastovetsky O.A."/>
            <person name="Gaspar M.L."/>
            <person name="Mondo S.J."/>
            <person name="LaButti K.M."/>
            <person name="Sandor L."/>
            <person name="Grigoriev I.V."/>
            <person name="Henry S.A."/>
            <person name="Pawlowska T.E."/>
        </authorList>
    </citation>
    <scope>NUCLEOTIDE SEQUENCE [LARGE SCALE GENOMIC DNA]</scope>
    <source>
        <strain evidence="2">ATCC 52814</strain>
    </source>
</reference>
<dbReference type="EMBL" id="KV921995">
    <property type="protein sequence ID" value="ORE03690.1"/>
    <property type="molecule type" value="Genomic_DNA"/>
</dbReference>
<feature type="region of interest" description="Disordered" evidence="1">
    <location>
        <begin position="100"/>
        <end position="127"/>
    </location>
</feature>
<protein>
    <submittedName>
        <fullName evidence="2">Uncharacterized protein</fullName>
    </submittedName>
</protein>
<accession>A0A1X0QV96</accession>
<evidence type="ECO:0000313" key="2">
    <source>
        <dbReference type="EMBL" id="ORE03690.1"/>
    </source>
</evidence>
<evidence type="ECO:0000256" key="1">
    <source>
        <dbReference type="SAM" id="MobiDB-lite"/>
    </source>
</evidence>
<dbReference type="VEuPathDB" id="FungiDB:BCV72DRAFT_244214"/>
<name>A0A1X0QV96_RHIZD</name>
<sequence>MLPIVLVAVTKSFSSVAFKGEFTSSECGLFLEASSKFWAKQGYLSREDTKKITNSRVFHHLKQVKRNLEKIIEENKGQEGNKKTKSCAEESILSIKQLERDLEDDSEKESKQTAMYTEEGAQFIENT</sequence>